<dbReference type="PANTHER" id="PTHR11472:SF34">
    <property type="entry name" value="REGULATOR OF TELOMERE ELONGATION HELICASE 1"/>
    <property type="match status" value="1"/>
</dbReference>
<keyword evidence="11" id="KW-0234">DNA repair</keyword>
<dbReference type="PROSITE" id="PS51193">
    <property type="entry name" value="HELICASE_ATP_BIND_2"/>
    <property type="match status" value="1"/>
</dbReference>
<dbReference type="InterPro" id="IPR006554">
    <property type="entry name" value="Helicase-like_DEXD_c2"/>
</dbReference>
<protein>
    <submittedName>
        <fullName evidence="14">ATP-dependent DNA helicase</fullName>
    </submittedName>
</protein>
<evidence type="ECO:0000256" key="10">
    <source>
        <dbReference type="ARBA" id="ARBA00023125"/>
    </source>
</evidence>
<keyword evidence="10" id="KW-0238">DNA-binding</keyword>
<evidence type="ECO:0000256" key="12">
    <source>
        <dbReference type="ARBA" id="ARBA00023235"/>
    </source>
</evidence>
<dbReference type="Proteomes" id="UP001200513">
    <property type="component" value="Chromosome"/>
</dbReference>
<evidence type="ECO:0000256" key="7">
    <source>
        <dbReference type="ARBA" id="ARBA00022840"/>
    </source>
</evidence>
<keyword evidence="5" id="KW-0378">Hydrolase</keyword>
<evidence type="ECO:0000313" key="14">
    <source>
        <dbReference type="EMBL" id="UJG44802.1"/>
    </source>
</evidence>
<dbReference type="InterPro" id="IPR042493">
    <property type="entry name" value="XPD_DNA_FeS"/>
</dbReference>
<keyword evidence="12" id="KW-0413">Isomerase</keyword>
<keyword evidence="6 14" id="KW-0347">Helicase</keyword>
<keyword evidence="3" id="KW-0547">Nucleotide-binding</keyword>
<gene>
    <name evidence="14" type="ORF">K9W46_06360</name>
</gene>
<dbReference type="GO" id="GO:0051539">
    <property type="term" value="F:4 iron, 4 sulfur cluster binding"/>
    <property type="evidence" value="ECO:0007669"/>
    <property type="project" value="UniProtKB-KW"/>
</dbReference>
<evidence type="ECO:0000256" key="2">
    <source>
        <dbReference type="ARBA" id="ARBA00022723"/>
    </source>
</evidence>
<evidence type="ECO:0000256" key="6">
    <source>
        <dbReference type="ARBA" id="ARBA00022806"/>
    </source>
</evidence>
<evidence type="ECO:0000256" key="5">
    <source>
        <dbReference type="ARBA" id="ARBA00022801"/>
    </source>
</evidence>
<dbReference type="SMART" id="SM00487">
    <property type="entry name" value="DEXDc"/>
    <property type="match status" value="1"/>
</dbReference>
<dbReference type="GO" id="GO:0006281">
    <property type="term" value="P:DNA repair"/>
    <property type="evidence" value="ECO:0007669"/>
    <property type="project" value="UniProtKB-KW"/>
</dbReference>
<dbReference type="Pfam" id="PF06733">
    <property type="entry name" value="DEAD_2"/>
    <property type="match status" value="1"/>
</dbReference>
<dbReference type="PANTHER" id="PTHR11472">
    <property type="entry name" value="DNA REPAIR DEAD HELICASE RAD3/XP-D SUBFAMILY MEMBER"/>
    <property type="match status" value="1"/>
</dbReference>
<evidence type="ECO:0000256" key="9">
    <source>
        <dbReference type="ARBA" id="ARBA00023014"/>
    </source>
</evidence>
<evidence type="ECO:0000256" key="3">
    <source>
        <dbReference type="ARBA" id="ARBA00022741"/>
    </source>
</evidence>
<dbReference type="Gene3D" id="1.10.275.40">
    <property type="match status" value="1"/>
</dbReference>
<dbReference type="Gene3D" id="3.40.50.300">
    <property type="entry name" value="P-loop containing nucleotide triphosphate hydrolases"/>
    <property type="match status" value="2"/>
</dbReference>
<keyword evidence="8" id="KW-0408">Iron</keyword>
<dbReference type="InterPro" id="IPR006555">
    <property type="entry name" value="ATP-dep_Helicase_C"/>
</dbReference>
<keyword evidence="4" id="KW-0227">DNA damage</keyword>
<dbReference type="InterPro" id="IPR027417">
    <property type="entry name" value="P-loop_NTPase"/>
</dbReference>
<sequence>MNEENLDFCPNCGKILVIKNNKAYCSKCNIKIKINTTNSENIEIEQDNFNNYQKRREQKKKNRELKNIKENQTTGQSLQEWERFFPYKTIRAQQETIISTILNTINEKKHILIQAVNGVGKTISLLTGVLPTAKKEKKVVVYTCRTHEQMDRVAEELKNIRLFQKISAITLRGRKELCPNKLIQKFAVDAKNTAEICAQLKKEGKCKFFNNLSNSALISKLIKDLEVSVLDSTDLWEIGETFEICPYEISKKLLLKADVVATSYQYIFNPFIFNTFLSHLEKSFDEIILIIDEAHNLPSTAIEISSESLSSIAIENAMSEAARAREGFLYDFLEALNFELERRSKELRTEVDLPYNPINLLEKVRERSRIRCDETVIESLELLADKIKEEKMKKNKAPLSSASSVARFLGHLLDSIDKEEYAQFISVIEGRRRNRIPTFTTLALDPRVITKRILQNVFFAISASGTLEPIESYQSLIGVDKKNSEVLILDSPYTTENIQSLVINGVSTKLSFRTPDNFKKMNELIEAVVNATPKNIGIFCASYKILESLLENGLEERISKPMFITYQGMSSRDSFRVINSFKDEGKFEGGVLLSVLGGRSSEGSDYPAEMMQSVIIVGIPFAKPNAKIEASIQYLEKQFPGKGREYGYTIPAMTRAAQAAGRPIRSLQDIASIILMDYRFGIEYYRKHLPSWITGNIRIMPADKEILEKRIREFFNSHFK</sequence>
<dbReference type="GO" id="GO:0005524">
    <property type="term" value="F:ATP binding"/>
    <property type="evidence" value="ECO:0007669"/>
    <property type="project" value="UniProtKB-KW"/>
</dbReference>
<dbReference type="Gene3D" id="1.10.30.20">
    <property type="entry name" value="Bacterial XPD DNA helicase, FeS cluster domain"/>
    <property type="match status" value="1"/>
</dbReference>
<dbReference type="GO" id="GO:0043139">
    <property type="term" value="F:5'-3' DNA helicase activity"/>
    <property type="evidence" value="ECO:0007669"/>
    <property type="project" value="UniProtKB-EC"/>
</dbReference>
<evidence type="ECO:0000256" key="11">
    <source>
        <dbReference type="ARBA" id="ARBA00023204"/>
    </source>
</evidence>
<dbReference type="SMART" id="SM00488">
    <property type="entry name" value="DEXDc2"/>
    <property type="match status" value="1"/>
</dbReference>
<dbReference type="EMBL" id="CP084167">
    <property type="protein sequence ID" value="UJG44802.1"/>
    <property type="molecule type" value="Genomic_DNA"/>
</dbReference>
<name>A0A9Y1FPF4_9ARCH</name>
<evidence type="ECO:0000256" key="1">
    <source>
        <dbReference type="ARBA" id="ARBA00022485"/>
    </source>
</evidence>
<dbReference type="InterPro" id="IPR045028">
    <property type="entry name" value="DinG/Rad3-like"/>
</dbReference>
<keyword evidence="2" id="KW-0479">Metal-binding</keyword>
<evidence type="ECO:0000259" key="13">
    <source>
        <dbReference type="PROSITE" id="PS51193"/>
    </source>
</evidence>
<dbReference type="InterPro" id="IPR014001">
    <property type="entry name" value="Helicase_ATP-bd"/>
</dbReference>
<dbReference type="InterPro" id="IPR014013">
    <property type="entry name" value="Helic_SF1/SF2_ATP-bd_DinG/Rad3"/>
</dbReference>
<keyword evidence="9" id="KW-0411">Iron-sulfur</keyword>
<keyword evidence="7" id="KW-0067">ATP-binding</keyword>
<dbReference type="GO" id="GO:0003677">
    <property type="term" value="F:DNA binding"/>
    <property type="evidence" value="ECO:0007669"/>
    <property type="project" value="UniProtKB-KW"/>
</dbReference>
<evidence type="ECO:0000256" key="8">
    <source>
        <dbReference type="ARBA" id="ARBA00023004"/>
    </source>
</evidence>
<reference evidence="14" key="1">
    <citation type="journal article" date="2022" name="Nat. Microbiol.">
        <title>Unique mobile elements and scalable gene flow at the prokaryote-eukaryote boundary revealed by circularized Asgard archaea genomes.</title>
        <authorList>
            <person name="Wu F."/>
            <person name="Speth D.R."/>
            <person name="Philosof A."/>
            <person name="Cremiere A."/>
            <person name="Narayanan A."/>
            <person name="Barco R.A."/>
            <person name="Connon S.A."/>
            <person name="Amend J.P."/>
            <person name="Antoshechkin I.A."/>
            <person name="Orphan V.J."/>
        </authorList>
    </citation>
    <scope>NUCLEOTIDE SEQUENCE</scope>
    <source>
        <strain evidence="14">PR6</strain>
    </source>
</reference>
<feature type="domain" description="Helicase ATP-binding" evidence="13">
    <location>
        <begin position="80"/>
        <end position="359"/>
    </location>
</feature>
<evidence type="ECO:0000256" key="4">
    <source>
        <dbReference type="ARBA" id="ARBA00022763"/>
    </source>
</evidence>
<dbReference type="SUPFAM" id="SSF52540">
    <property type="entry name" value="P-loop containing nucleoside triphosphate hydrolases"/>
    <property type="match status" value="1"/>
</dbReference>
<accession>A0A9Y1FPF4</accession>
<proteinExistence type="predicted"/>
<dbReference type="InterPro" id="IPR010614">
    <property type="entry name" value="RAD3-like_helicase_DEAD"/>
</dbReference>
<dbReference type="SMART" id="SM00491">
    <property type="entry name" value="HELICc2"/>
    <property type="match status" value="1"/>
</dbReference>
<organism evidence="14">
    <name type="scientific">Candidatus Heimdallarchaeum endolithica</name>
    <dbReference type="NCBI Taxonomy" id="2876572"/>
    <lineage>
        <taxon>Archaea</taxon>
        <taxon>Promethearchaeati</taxon>
        <taxon>Candidatus Heimdallarchaeota</taxon>
        <taxon>Candidatus Heimdallarchaeia (ex Rinke et al. 2021) (nom. nud.)</taxon>
        <taxon>Candidatus Heimdallarchaeales</taxon>
        <taxon>Candidatus Heimdallarchaeaceae</taxon>
        <taxon>Candidatus Heimdallarchaeum</taxon>
    </lineage>
</organism>
<dbReference type="GO" id="GO:0016818">
    <property type="term" value="F:hydrolase activity, acting on acid anhydrides, in phosphorus-containing anhydrides"/>
    <property type="evidence" value="ECO:0007669"/>
    <property type="project" value="InterPro"/>
</dbReference>
<keyword evidence="1" id="KW-0004">4Fe-4S</keyword>
<dbReference type="AlphaFoldDB" id="A0A9Y1FPF4"/>
<dbReference type="Pfam" id="PF13307">
    <property type="entry name" value="Helicase_C_2"/>
    <property type="match status" value="1"/>
</dbReference>
<dbReference type="GO" id="GO:0046872">
    <property type="term" value="F:metal ion binding"/>
    <property type="evidence" value="ECO:0007669"/>
    <property type="project" value="UniProtKB-KW"/>
</dbReference>